<dbReference type="KEGG" id="epl:P4G45_04535"/>
<dbReference type="FunFam" id="3.40.190.80:FF:000002">
    <property type="entry name" value="Inositol-1-monophosphatase"/>
    <property type="match status" value="1"/>
</dbReference>
<dbReference type="CDD" id="cd01639">
    <property type="entry name" value="IMPase"/>
    <property type="match status" value="1"/>
</dbReference>
<feature type="binding site" evidence="7">
    <location>
        <position position="67"/>
    </location>
    <ligand>
        <name>Mg(2+)</name>
        <dbReference type="ChEBI" id="CHEBI:18420"/>
        <label>1</label>
        <note>catalytic</note>
    </ligand>
</feature>
<dbReference type="EMBL" id="CP121195">
    <property type="protein sequence ID" value="XBH14427.1"/>
    <property type="molecule type" value="Genomic_DNA"/>
</dbReference>
<dbReference type="GO" id="GO:0007165">
    <property type="term" value="P:signal transduction"/>
    <property type="evidence" value="ECO:0007669"/>
    <property type="project" value="TreeGrafter"/>
</dbReference>
<evidence type="ECO:0000256" key="3">
    <source>
        <dbReference type="ARBA" id="ARBA00009759"/>
    </source>
</evidence>
<name>A0AAU7DAS6_9BACT</name>
<dbReference type="AlphaFoldDB" id="A0AAU7DAS6"/>
<evidence type="ECO:0000313" key="10">
    <source>
        <dbReference type="EMBL" id="XBH14427.1"/>
    </source>
</evidence>
<proteinExistence type="inferred from homology"/>
<dbReference type="FunFam" id="3.30.540.10:FF:000003">
    <property type="entry name" value="Inositol-1-monophosphatase"/>
    <property type="match status" value="1"/>
</dbReference>
<dbReference type="PROSITE" id="PS00629">
    <property type="entry name" value="IMP_1"/>
    <property type="match status" value="1"/>
</dbReference>
<dbReference type="Gene3D" id="3.40.190.80">
    <property type="match status" value="1"/>
</dbReference>
<organism evidence="10">
    <name type="scientific">Edaphobacter paludis</name>
    <dbReference type="NCBI Taxonomy" id="3035702"/>
    <lineage>
        <taxon>Bacteria</taxon>
        <taxon>Pseudomonadati</taxon>
        <taxon>Acidobacteriota</taxon>
        <taxon>Terriglobia</taxon>
        <taxon>Terriglobales</taxon>
        <taxon>Acidobacteriaceae</taxon>
        <taxon>Edaphobacter</taxon>
    </lineage>
</organism>
<dbReference type="PANTHER" id="PTHR20854">
    <property type="entry name" value="INOSITOL MONOPHOSPHATASE"/>
    <property type="match status" value="1"/>
</dbReference>
<dbReference type="GO" id="GO:0046872">
    <property type="term" value="F:metal ion binding"/>
    <property type="evidence" value="ECO:0007669"/>
    <property type="project" value="UniProtKB-KW"/>
</dbReference>
<dbReference type="EC" id="3.1.3.25" evidence="8"/>
<dbReference type="Pfam" id="PF00459">
    <property type="entry name" value="Inositol_P"/>
    <property type="match status" value="1"/>
</dbReference>
<dbReference type="EMBL" id="CP121194">
    <property type="protein sequence ID" value="XBH10999.1"/>
    <property type="molecule type" value="Genomic_DNA"/>
</dbReference>
<dbReference type="InterPro" id="IPR020583">
    <property type="entry name" value="Inositol_monoP_metal-BS"/>
</dbReference>
<evidence type="ECO:0000256" key="6">
    <source>
        <dbReference type="ARBA" id="ARBA00022842"/>
    </source>
</evidence>
<comment type="catalytic activity">
    <reaction evidence="1 8">
        <text>a myo-inositol phosphate + H2O = myo-inositol + phosphate</text>
        <dbReference type="Rhea" id="RHEA:24056"/>
        <dbReference type="ChEBI" id="CHEBI:15377"/>
        <dbReference type="ChEBI" id="CHEBI:17268"/>
        <dbReference type="ChEBI" id="CHEBI:43474"/>
        <dbReference type="ChEBI" id="CHEBI:84139"/>
        <dbReference type="EC" id="3.1.3.25"/>
    </reaction>
</comment>
<feature type="binding site" evidence="7">
    <location>
        <position position="83"/>
    </location>
    <ligand>
        <name>Mg(2+)</name>
        <dbReference type="ChEBI" id="CHEBI:18420"/>
        <label>1</label>
        <note>catalytic</note>
    </ligand>
</feature>
<dbReference type="PANTHER" id="PTHR20854:SF4">
    <property type="entry name" value="INOSITOL-1-MONOPHOSPHATASE-RELATED"/>
    <property type="match status" value="1"/>
</dbReference>
<comment type="cofactor">
    <cofactor evidence="2 7 8">
        <name>Mg(2+)</name>
        <dbReference type="ChEBI" id="CHEBI:18420"/>
    </cofactor>
</comment>
<dbReference type="GO" id="GO:0008934">
    <property type="term" value="F:inositol monophosphate 1-phosphatase activity"/>
    <property type="evidence" value="ECO:0007669"/>
    <property type="project" value="InterPro"/>
</dbReference>
<accession>A0AAU7CZR7</accession>
<evidence type="ECO:0000256" key="7">
    <source>
        <dbReference type="PIRSR" id="PIRSR600760-2"/>
    </source>
</evidence>
<dbReference type="SUPFAM" id="SSF56655">
    <property type="entry name" value="Carbohydrate phosphatase"/>
    <property type="match status" value="1"/>
</dbReference>
<keyword evidence="6 7" id="KW-0460">Magnesium</keyword>
<keyword evidence="5 8" id="KW-0378">Hydrolase</keyword>
<dbReference type="InterPro" id="IPR000760">
    <property type="entry name" value="Inositol_monophosphatase-like"/>
</dbReference>
<gene>
    <name evidence="9" type="ORF">P4G45_04535</name>
    <name evidence="10" type="ORF">P8936_04500</name>
</gene>
<sequence>MNKFEFAHVADGIARQAGALLRKFYEKGVSTEYKGDVDIVTEADRASEQLIREKLKMAFPTHGVYGEEGTRDQMESEYRWYVDPLDGTTNFAHGFPAFCVVLGLEHRPAGLAADADGEIIAGVVYDPLRNEMFSAERGKGAFLNGRAIHVSKTKTLQESLTATGFPSHKRHASPNIHFYHQITLRSHGVRRAGSAALDLAYVACGRLDGFWEFNLNPWDTSAGVLLVTEAGGTVTRFDGSKFTLDSSEVLATNGLILPEIKNVFTELFAGRGLEPIPTPAEFAARRAEAAK</sequence>
<feature type="binding site" evidence="7">
    <location>
        <position position="219"/>
    </location>
    <ligand>
        <name>Mg(2+)</name>
        <dbReference type="ChEBI" id="CHEBI:18420"/>
        <label>1</label>
        <note>catalytic</note>
    </ligand>
</feature>
<dbReference type="Gene3D" id="3.30.540.10">
    <property type="entry name" value="Fructose-1,6-Bisphosphatase, subunit A, domain 1"/>
    <property type="match status" value="1"/>
</dbReference>
<evidence type="ECO:0000256" key="1">
    <source>
        <dbReference type="ARBA" id="ARBA00001033"/>
    </source>
</evidence>
<protein>
    <recommendedName>
        <fullName evidence="8">Inositol-1-monophosphatase</fullName>
        <ecNumber evidence="8">3.1.3.25</ecNumber>
    </recommendedName>
</protein>
<dbReference type="InterPro" id="IPR033942">
    <property type="entry name" value="IMPase"/>
</dbReference>
<feature type="binding site" evidence="7">
    <location>
        <position position="85"/>
    </location>
    <ligand>
        <name>Mg(2+)</name>
        <dbReference type="ChEBI" id="CHEBI:18420"/>
        <label>1</label>
        <note>catalytic</note>
    </ligand>
</feature>
<dbReference type="RefSeq" id="WP_348268486.1">
    <property type="nucleotide sequence ID" value="NZ_CP121194.1"/>
</dbReference>
<evidence type="ECO:0000313" key="9">
    <source>
        <dbReference type="EMBL" id="XBH10999.1"/>
    </source>
</evidence>
<evidence type="ECO:0000256" key="2">
    <source>
        <dbReference type="ARBA" id="ARBA00001946"/>
    </source>
</evidence>
<accession>A0AAU7DAS6</accession>
<evidence type="ECO:0000256" key="4">
    <source>
        <dbReference type="ARBA" id="ARBA00022723"/>
    </source>
</evidence>
<evidence type="ECO:0000256" key="8">
    <source>
        <dbReference type="RuleBase" id="RU364068"/>
    </source>
</evidence>
<dbReference type="PRINTS" id="PR00377">
    <property type="entry name" value="IMPHPHTASES"/>
</dbReference>
<evidence type="ECO:0000256" key="5">
    <source>
        <dbReference type="ARBA" id="ARBA00022801"/>
    </source>
</evidence>
<comment type="similarity">
    <text evidence="3 8">Belongs to the inositol monophosphatase superfamily.</text>
</comment>
<feature type="binding site" evidence="7">
    <location>
        <position position="86"/>
    </location>
    <ligand>
        <name>Mg(2+)</name>
        <dbReference type="ChEBI" id="CHEBI:18420"/>
        <label>1</label>
        <note>catalytic</note>
    </ligand>
</feature>
<keyword evidence="4 7" id="KW-0479">Metal-binding</keyword>
<reference evidence="10" key="1">
    <citation type="submission" date="2023-03" db="EMBL/GenBank/DDBJ databases">
        <title>Edaphobacter sp.</title>
        <authorList>
            <person name="Huber K.J."/>
            <person name="Papendorf J."/>
            <person name="Pilke C."/>
            <person name="Bunk B."/>
            <person name="Sproeer C."/>
            <person name="Pester M."/>
        </authorList>
    </citation>
    <scope>NUCLEOTIDE SEQUENCE</scope>
    <source>
        <strain evidence="9">DSM 109919</strain>
        <strain evidence="10">DSM 109920</strain>
    </source>
</reference>
<dbReference type="GO" id="GO:0006020">
    <property type="term" value="P:inositol metabolic process"/>
    <property type="evidence" value="ECO:0007669"/>
    <property type="project" value="TreeGrafter"/>
</dbReference>